<dbReference type="InterPro" id="IPR001810">
    <property type="entry name" value="F-box_dom"/>
</dbReference>
<keyword evidence="4" id="KW-1185">Reference proteome</keyword>
<evidence type="ECO:0000259" key="2">
    <source>
        <dbReference type="SMART" id="SM00256"/>
    </source>
</evidence>
<dbReference type="AlphaFoldDB" id="A0A168MRG7"/>
<evidence type="ECO:0000313" key="4">
    <source>
        <dbReference type="Proteomes" id="UP000078561"/>
    </source>
</evidence>
<evidence type="ECO:0000256" key="1">
    <source>
        <dbReference type="SAM" id="MobiDB-lite"/>
    </source>
</evidence>
<sequence length="651" mass="73823">MASRNPLKSHEPNVVTNTGCHRPKLPHIIKDLYKSSDTLRRLRTPIPLRQHSTHNHTPAQPRTSRWSSSNSPVIGTKVKPLKKTTPRKSTNTSLAITFDEELAQRTMPSHQMPRYLTTSTPHAIQRANKLPINMLSTQTALSQPLAPSSSQPLVDYPTPPPPPTRSTDFEGSSTYEELFTSPIYSRERPTRSALSPNQFDFFYNGFGAPLLDTPDRPEVDLQSQQLELSQPWRQPKDRDSPVYNLTDDCLIEIFQWCASSTTLCRLSAVCRHWRNVALLPYVWRTIDYTWYDFVQQQEPLRRNDYDLFCTKRRRLDDKTATLDQTTDSLTPLEHVRTITISDIGRRPYLLTPPPDRSPFASVLTLRLTSMQFNDIVNLIDWYPNLQVLDCDRIQTLASQVTVALTAFRVLGQLRVLKLHFASMCELAEGMAFNLGTSQAPTQQLHSPDQKPRWSLPPQLHTLKLANIYDSEECMISGTSAAREDQDLDAVIQLWDTMEEILVRKYWVLTTLHNLTDLALDNCTAFTARVWRECVAPCTKHLKRLSLCGWDGDGSRESPLVARDNAAIMDDVEMALAELFAGLVGELESLTLINFKGSPGVIHGLTLLAQQKNKVPVLSYLDDKLQKSFPSINDLAHSTIINRVEIKFGQLD</sequence>
<dbReference type="Pfam" id="PF12937">
    <property type="entry name" value="F-box-like"/>
    <property type="match status" value="1"/>
</dbReference>
<reference evidence="3" key="1">
    <citation type="submission" date="2016-04" db="EMBL/GenBank/DDBJ databases">
        <authorList>
            <person name="Evans L.H."/>
            <person name="Alamgir A."/>
            <person name="Owens N."/>
            <person name="Weber N.D."/>
            <person name="Virtaneva K."/>
            <person name="Barbian K."/>
            <person name="Babar A."/>
            <person name="Rosenke K."/>
        </authorList>
    </citation>
    <scope>NUCLEOTIDE SEQUENCE [LARGE SCALE GENOMIC DNA]</scope>
    <source>
        <strain evidence="3">CBS 101.48</strain>
    </source>
</reference>
<dbReference type="SMART" id="SM00256">
    <property type="entry name" value="FBOX"/>
    <property type="match status" value="1"/>
</dbReference>
<dbReference type="SUPFAM" id="SSF81383">
    <property type="entry name" value="F-box domain"/>
    <property type="match status" value="1"/>
</dbReference>
<name>A0A168MRG7_ABSGL</name>
<organism evidence="3">
    <name type="scientific">Absidia glauca</name>
    <name type="common">Pin mould</name>
    <dbReference type="NCBI Taxonomy" id="4829"/>
    <lineage>
        <taxon>Eukaryota</taxon>
        <taxon>Fungi</taxon>
        <taxon>Fungi incertae sedis</taxon>
        <taxon>Mucoromycota</taxon>
        <taxon>Mucoromycotina</taxon>
        <taxon>Mucoromycetes</taxon>
        <taxon>Mucorales</taxon>
        <taxon>Cunninghamellaceae</taxon>
        <taxon>Absidia</taxon>
    </lineage>
</organism>
<dbReference type="EMBL" id="LT552383">
    <property type="protein sequence ID" value="SAL99048.1"/>
    <property type="molecule type" value="Genomic_DNA"/>
</dbReference>
<feature type="compositionally biased region" description="Polar residues" evidence="1">
    <location>
        <begin position="55"/>
        <end position="73"/>
    </location>
</feature>
<feature type="compositionally biased region" description="Low complexity" evidence="1">
    <location>
        <begin position="140"/>
        <end position="153"/>
    </location>
</feature>
<proteinExistence type="predicted"/>
<dbReference type="Proteomes" id="UP000078561">
    <property type="component" value="Unassembled WGS sequence"/>
</dbReference>
<accession>A0A168MRG7</accession>
<gene>
    <name evidence="3" type="primary">ABSGL_04619.1 scaffold 5475</name>
</gene>
<dbReference type="InParanoid" id="A0A168MRG7"/>
<protein>
    <recommendedName>
        <fullName evidence="2">F-box domain-containing protein</fullName>
    </recommendedName>
</protein>
<dbReference type="SUPFAM" id="SSF52047">
    <property type="entry name" value="RNI-like"/>
    <property type="match status" value="1"/>
</dbReference>
<feature type="region of interest" description="Disordered" evidence="1">
    <location>
        <begin position="140"/>
        <end position="172"/>
    </location>
</feature>
<feature type="region of interest" description="Disordered" evidence="1">
    <location>
        <begin position="1"/>
        <end position="22"/>
    </location>
</feature>
<dbReference type="OrthoDB" id="10257471at2759"/>
<feature type="domain" description="F-box" evidence="2">
    <location>
        <begin position="245"/>
        <end position="286"/>
    </location>
</feature>
<feature type="region of interest" description="Disordered" evidence="1">
    <location>
        <begin position="45"/>
        <end position="89"/>
    </location>
</feature>
<dbReference type="Gene3D" id="1.20.1280.50">
    <property type="match status" value="1"/>
</dbReference>
<dbReference type="InterPro" id="IPR036047">
    <property type="entry name" value="F-box-like_dom_sf"/>
</dbReference>
<evidence type="ECO:0000313" key="3">
    <source>
        <dbReference type="EMBL" id="SAL99048.1"/>
    </source>
</evidence>